<dbReference type="Proteomes" id="UP000559987">
    <property type="component" value="Unassembled WGS sequence"/>
</dbReference>
<dbReference type="SUPFAM" id="SSF64307">
    <property type="entry name" value="SirA-like"/>
    <property type="match status" value="1"/>
</dbReference>
<gene>
    <name evidence="3" type="ORF">FHS30_000945</name>
</gene>
<keyword evidence="4" id="KW-1185">Reference proteome</keyword>
<dbReference type="GO" id="GO:0016740">
    <property type="term" value="F:transferase activity"/>
    <property type="evidence" value="ECO:0007669"/>
    <property type="project" value="UniProtKB-KW"/>
</dbReference>
<dbReference type="EMBL" id="JACHXZ010000001">
    <property type="protein sequence ID" value="MBB3167769.1"/>
    <property type="molecule type" value="Genomic_DNA"/>
</dbReference>
<feature type="domain" description="UPF0033" evidence="2">
    <location>
        <begin position="13"/>
        <end position="37"/>
    </location>
</feature>
<dbReference type="InterPro" id="IPR001455">
    <property type="entry name" value="TusA-like"/>
</dbReference>
<accession>A0A839UMJ8</accession>
<dbReference type="AlphaFoldDB" id="A0A839UMJ8"/>
<dbReference type="InterPro" id="IPR036868">
    <property type="entry name" value="TusA-like_sf"/>
</dbReference>
<comment type="similarity">
    <text evidence="1">Belongs to the sulfur carrier protein TusA family.</text>
</comment>
<dbReference type="Gene3D" id="3.30.110.40">
    <property type="entry name" value="TusA-like domain"/>
    <property type="match status" value="1"/>
</dbReference>
<dbReference type="RefSeq" id="WP_183908769.1">
    <property type="nucleotide sequence ID" value="NZ_JACHXZ010000001.1"/>
</dbReference>
<name>A0A839UMJ8_9GAMM</name>
<dbReference type="PROSITE" id="PS01148">
    <property type="entry name" value="UPF0033"/>
    <property type="match status" value="1"/>
</dbReference>
<proteinExistence type="inferred from homology"/>
<dbReference type="CDD" id="cd00291">
    <property type="entry name" value="SirA_YedF_YeeD"/>
    <property type="match status" value="1"/>
</dbReference>
<dbReference type="Pfam" id="PF01206">
    <property type="entry name" value="TusA"/>
    <property type="match status" value="1"/>
</dbReference>
<organism evidence="3 4">
    <name type="scientific">Simiduia aestuariiviva</name>
    <dbReference type="NCBI Taxonomy" id="1510459"/>
    <lineage>
        <taxon>Bacteria</taxon>
        <taxon>Pseudomonadati</taxon>
        <taxon>Pseudomonadota</taxon>
        <taxon>Gammaproteobacteria</taxon>
        <taxon>Cellvibrionales</taxon>
        <taxon>Cellvibrionaceae</taxon>
        <taxon>Simiduia</taxon>
    </lineage>
</organism>
<comment type="caution">
    <text evidence="3">The sequence shown here is derived from an EMBL/GenBank/DDBJ whole genome shotgun (WGS) entry which is preliminary data.</text>
</comment>
<evidence type="ECO:0000259" key="2">
    <source>
        <dbReference type="PROSITE" id="PS01148"/>
    </source>
</evidence>
<evidence type="ECO:0000313" key="4">
    <source>
        <dbReference type="Proteomes" id="UP000559987"/>
    </source>
</evidence>
<reference evidence="3 4" key="1">
    <citation type="submission" date="2020-08" db="EMBL/GenBank/DDBJ databases">
        <title>Genomic Encyclopedia of Type Strains, Phase III (KMG-III): the genomes of soil and plant-associated and newly described type strains.</title>
        <authorList>
            <person name="Whitman W."/>
        </authorList>
    </citation>
    <scope>NUCLEOTIDE SEQUENCE [LARGE SCALE GENOMIC DNA]</scope>
    <source>
        <strain evidence="3 4">CECT 8571</strain>
    </source>
</reference>
<dbReference type="PANTHER" id="PTHR33279">
    <property type="entry name" value="SULFUR CARRIER PROTEIN YEDF-RELATED"/>
    <property type="match status" value="1"/>
</dbReference>
<sequence>MDSPTDIAPDLVIDATGLACPMPLLKAKQGLNSLASGQILELRATDAGAERDIPAFCAISGHRLLQSEARDSVFSYWLQKR</sequence>
<dbReference type="PANTHER" id="PTHR33279:SF2">
    <property type="entry name" value="SULFUR CARRIER PROTEIN TUSA"/>
    <property type="match status" value="1"/>
</dbReference>
<protein>
    <submittedName>
        <fullName evidence="3">TusA-related sulfurtransferase</fullName>
    </submittedName>
</protein>
<evidence type="ECO:0000256" key="1">
    <source>
        <dbReference type="ARBA" id="ARBA00008984"/>
    </source>
</evidence>
<evidence type="ECO:0000313" key="3">
    <source>
        <dbReference type="EMBL" id="MBB3167769.1"/>
    </source>
</evidence>
<keyword evidence="3" id="KW-0808">Transferase</keyword>